<feature type="domain" description="Rhodanese" evidence="3">
    <location>
        <begin position="94"/>
        <end position="207"/>
    </location>
</feature>
<dbReference type="SMART" id="SM00450">
    <property type="entry name" value="RHOD"/>
    <property type="match status" value="1"/>
</dbReference>
<dbReference type="GO" id="GO:0004792">
    <property type="term" value="F:thiosulfate-cyanide sulfurtransferase activity"/>
    <property type="evidence" value="ECO:0007669"/>
    <property type="project" value="TreeGrafter"/>
</dbReference>
<dbReference type="InterPro" id="IPR036873">
    <property type="entry name" value="Rhodanese-like_dom_sf"/>
</dbReference>
<evidence type="ECO:0000256" key="2">
    <source>
        <dbReference type="ARBA" id="ARBA00022737"/>
    </source>
</evidence>
<dbReference type="AlphaFoldDB" id="A0A0F6YPG7"/>
<proteinExistence type="predicted"/>
<keyword evidence="1 4" id="KW-0808">Transferase</keyword>
<dbReference type="Proteomes" id="UP000034883">
    <property type="component" value="Chromosome"/>
</dbReference>
<sequence>MFARVLAWLGVSSQKRIVIYDDKGGANAAARLWWMLRATGHPRVQVIDGGYDAAVAAGIPVVRGPSEHSDQTTAPIGGWASPLADIDEVARAASDPGRLVLDVRDPSRYRGEADPFDPNPGHIPGAVNAPYASNLDVDGRFLSRDELAARYRALIGNRDPSDVIVSCGSGVTACHTLLAMEHAGLPGAKLYVGSFSEWARSGRPVAKGDQRG</sequence>
<feature type="domain" description="Rhodanese" evidence="3">
    <location>
        <begin position="2"/>
        <end position="63"/>
    </location>
</feature>
<evidence type="ECO:0000313" key="4">
    <source>
        <dbReference type="EMBL" id="AKF11457.1"/>
    </source>
</evidence>
<dbReference type="EMBL" id="CP011125">
    <property type="protein sequence ID" value="AKF11457.1"/>
    <property type="molecule type" value="Genomic_DNA"/>
</dbReference>
<dbReference type="PROSITE" id="PS50206">
    <property type="entry name" value="RHODANESE_3"/>
    <property type="match status" value="2"/>
</dbReference>
<evidence type="ECO:0000313" key="5">
    <source>
        <dbReference type="Proteomes" id="UP000034883"/>
    </source>
</evidence>
<dbReference type="KEGG" id="samy:DB32_008606"/>
<dbReference type="Pfam" id="PF00581">
    <property type="entry name" value="Rhodanese"/>
    <property type="match status" value="2"/>
</dbReference>
<dbReference type="InterPro" id="IPR001763">
    <property type="entry name" value="Rhodanese-like_dom"/>
</dbReference>
<dbReference type="Gene3D" id="3.40.250.10">
    <property type="entry name" value="Rhodanese-like domain"/>
    <property type="match status" value="2"/>
</dbReference>
<evidence type="ECO:0000259" key="3">
    <source>
        <dbReference type="PROSITE" id="PS50206"/>
    </source>
</evidence>
<name>A0A0F6YPG7_9BACT</name>
<evidence type="ECO:0000256" key="1">
    <source>
        <dbReference type="ARBA" id="ARBA00022679"/>
    </source>
</evidence>
<dbReference type="SUPFAM" id="SSF52821">
    <property type="entry name" value="Rhodanese/Cell cycle control phosphatase"/>
    <property type="match status" value="2"/>
</dbReference>
<protein>
    <submittedName>
        <fullName evidence="4">Thiosulfate sulfurtransferase, rhodanese</fullName>
    </submittedName>
</protein>
<dbReference type="InterPro" id="IPR045078">
    <property type="entry name" value="TST/MPST-like"/>
</dbReference>
<dbReference type="PANTHER" id="PTHR11364">
    <property type="entry name" value="THIOSULFATE SULFERTANSFERASE"/>
    <property type="match status" value="1"/>
</dbReference>
<gene>
    <name evidence="4" type="ORF">DB32_008606</name>
</gene>
<dbReference type="PANTHER" id="PTHR11364:SF27">
    <property type="entry name" value="SULFURTRANSFERASE"/>
    <property type="match status" value="1"/>
</dbReference>
<reference evidence="4 5" key="1">
    <citation type="submission" date="2015-03" db="EMBL/GenBank/DDBJ databases">
        <title>Genome assembly of Sandaracinus amylolyticus DSM 53668.</title>
        <authorList>
            <person name="Sharma G."/>
            <person name="Subramanian S."/>
        </authorList>
    </citation>
    <scope>NUCLEOTIDE SEQUENCE [LARGE SCALE GENOMIC DNA]</scope>
    <source>
        <strain evidence="4 5">DSM 53668</strain>
    </source>
</reference>
<organism evidence="4 5">
    <name type="scientific">Sandaracinus amylolyticus</name>
    <dbReference type="NCBI Taxonomy" id="927083"/>
    <lineage>
        <taxon>Bacteria</taxon>
        <taxon>Pseudomonadati</taxon>
        <taxon>Myxococcota</taxon>
        <taxon>Polyangia</taxon>
        <taxon>Polyangiales</taxon>
        <taxon>Sandaracinaceae</taxon>
        <taxon>Sandaracinus</taxon>
    </lineage>
</organism>
<dbReference type="CDD" id="cd01449">
    <property type="entry name" value="TST_Repeat_2"/>
    <property type="match status" value="1"/>
</dbReference>
<keyword evidence="2" id="KW-0677">Repeat</keyword>
<accession>A0A0F6YPG7</accession>
<dbReference type="STRING" id="927083.DB32_008606"/>
<keyword evidence="5" id="KW-1185">Reference proteome</keyword>